<keyword evidence="5" id="KW-1185">Reference proteome</keyword>
<dbReference type="Proteomes" id="UP001642409">
    <property type="component" value="Unassembled WGS sequence"/>
</dbReference>
<dbReference type="PRINTS" id="PR00705">
    <property type="entry name" value="PAPAIN"/>
</dbReference>
<evidence type="ECO:0000259" key="2">
    <source>
        <dbReference type="SMART" id="SM00645"/>
    </source>
</evidence>
<dbReference type="SUPFAM" id="SSF54001">
    <property type="entry name" value="Cysteine proteinases"/>
    <property type="match status" value="1"/>
</dbReference>
<dbReference type="SMART" id="SM00645">
    <property type="entry name" value="Pept_C1"/>
    <property type="match status" value="1"/>
</dbReference>
<dbReference type="InterPro" id="IPR038765">
    <property type="entry name" value="Papain-like_cys_pep_sf"/>
</dbReference>
<dbReference type="Pfam" id="PF00112">
    <property type="entry name" value="Peptidase_C1"/>
    <property type="match status" value="1"/>
</dbReference>
<accession>A0AA86UPA1</accession>
<dbReference type="PANTHER" id="PTHR12411">
    <property type="entry name" value="CYSTEINE PROTEASE FAMILY C1-RELATED"/>
    <property type="match status" value="1"/>
</dbReference>
<organism evidence="3">
    <name type="scientific">Hexamita inflata</name>
    <dbReference type="NCBI Taxonomy" id="28002"/>
    <lineage>
        <taxon>Eukaryota</taxon>
        <taxon>Metamonada</taxon>
        <taxon>Diplomonadida</taxon>
        <taxon>Hexamitidae</taxon>
        <taxon>Hexamitinae</taxon>
        <taxon>Hexamita</taxon>
    </lineage>
</organism>
<protein>
    <submittedName>
        <fullName evidence="3">Cathepsin L</fullName>
    </submittedName>
    <submittedName>
        <fullName evidence="4">Cathepsin_L</fullName>
    </submittedName>
</protein>
<dbReference type="InterPro" id="IPR000169">
    <property type="entry name" value="Pept_cys_AS"/>
</dbReference>
<dbReference type="AlphaFoldDB" id="A0AA86UPA1"/>
<reference evidence="3" key="1">
    <citation type="submission" date="2023-06" db="EMBL/GenBank/DDBJ databases">
        <authorList>
            <person name="Kurt Z."/>
        </authorList>
    </citation>
    <scope>NUCLEOTIDE SEQUENCE</scope>
</reference>
<feature type="domain" description="Peptidase C1A papain C-terminal" evidence="2">
    <location>
        <begin position="273"/>
        <end position="500"/>
    </location>
</feature>
<dbReference type="Gene3D" id="3.90.70.10">
    <property type="entry name" value="Cysteine proteinases"/>
    <property type="match status" value="1"/>
</dbReference>
<dbReference type="EMBL" id="CAXDID020000432">
    <property type="protein sequence ID" value="CAL6091027.1"/>
    <property type="molecule type" value="Genomic_DNA"/>
</dbReference>
<comment type="caution">
    <text evidence="3">The sequence shown here is derived from an EMBL/GenBank/DDBJ whole genome shotgun (WGS) entry which is preliminary data.</text>
</comment>
<comment type="similarity">
    <text evidence="1">Belongs to the peptidase C1 family.</text>
</comment>
<dbReference type="PROSITE" id="PS00139">
    <property type="entry name" value="THIOL_PROTEASE_CYS"/>
    <property type="match status" value="1"/>
</dbReference>
<reference evidence="4 5" key="2">
    <citation type="submission" date="2024-07" db="EMBL/GenBank/DDBJ databases">
        <authorList>
            <person name="Akdeniz Z."/>
        </authorList>
    </citation>
    <scope>NUCLEOTIDE SEQUENCE [LARGE SCALE GENOMIC DNA]</scope>
</reference>
<dbReference type="CDD" id="cd02248">
    <property type="entry name" value="Peptidase_C1A"/>
    <property type="match status" value="1"/>
</dbReference>
<sequence>MMVQAIICGPVFSEFTALVSFSVPFSNITQLFHVSNSDSKNSQRIDYFNSNNQIIDSHLSTPHSSFYIRTEIDHQKCYTAFQSTTSIVPNLNLFDLMNNSILNGQIVQHYRMVGIYEPENEVNGSFLAAQTFQQDFYIQNGVPIKWEIWGRSNFNSDQSYYVLDYIQFQEEVKDQFEPDMMCQNAKYLSSHVNHILSTFIPKINNLNAKSTSYMNNINKITNLNKVNKSYTVSINKFIEYSEIDLKFLNKRLHRRSEPIIPVKVLSIDEKFVNQKHFDWRIRGGIGNVKDQAACGSCWTFSTTGVLESRVNIKRLQENKNSELLVFAEQAIIDCFWSQTEHDHSSGCEGGTIEQALNWFATEQPGFALQHQYPYLGLNDYCKSNLFNYNKYKTTGAFSVPSNDINQLKMALKDGPVAIAVTVIDSFVFYSGGIYDDVNCSGDKDKLGHGVILIGCGTDDQVGEYWVVRNCWSNVWGMDGYIYIKIAGNICGVATEPCYVDIEAV</sequence>
<dbReference type="GO" id="GO:0008234">
    <property type="term" value="F:cysteine-type peptidase activity"/>
    <property type="evidence" value="ECO:0007669"/>
    <property type="project" value="InterPro"/>
</dbReference>
<dbReference type="InterPro" id="IPR000668">
    <property type="entry name" value="Peptidase_C1A_C"/>
</dbReference>
<dbReference type="InterPro" id="IPR013128">
    <property type="entry name" value="Peptidase_C1A"/>
</dbReference>
<gene>
    <name evidence="3" type="ORF">HINF_LOCUS53970</name>
    <name evidence="4" type="ORF">HINF_LOCUS65590</name>
</gene>
<dbReference type="GO" id="GO:0006508">
    <property type="term" value="P:proteolysis"/>
    <property type="evidence" value="ECO:0007669"/>
    <property type="project" value="InterPro"/>
</dbReference>
<evidence type="ECO:0000313" key="3">
    <source>
        <dbReference type="EMBL" id="CAI9966325.1"/>
    </source>
</evidence>
<evidence type="ECO:0000313" key="5">
    <source>
        <dbReference type="Proteomes" id="UP001642409"/>
    </source>
</evidence>
<dbReference type="InterPro" id="IPR039417">
    <property type="entry name" value="Peptidase_C1A_papain-like"/>
</dbReference>
<dbReference type="EMBL" id="CATOUU010001005">
    <property type="protein sequence ID" value="CAI9966325.1"/>
    <property type="molecule type" value="Genomic_DNA"/>
</dbReference>
<evidence type="ECO:0000256" key="1">
    <source>
        <dbReference type="ARBA" id="ARBA00008455"/>
    </source>
</evidence>
<proteinExistence type="inferred from homology"/>
<name>A0AA86UPA1_9EUKA</name>
<evidence type="ECO:0000313" key="4">
    <source>
        <dbReference type="EMBL" id="CAL6091027.1"/>
    </source>
</evidence>